<name>A0ABV0E1J2_9BURK</name>
<dbReference type="InterPro" id="IPR015943">
    <property type="entry name" value="WD40/YVTN_repeat-like_dom_sf"/>
</dbReference>
<gene>
    <name evidence="1" type="ORF">VOI32_25515</name>
</gene>
<accession>A0ABV0E1J2</accession>
<organism evidence="1 2">
    <name type="scientific">Paraburkholderia caribensis</name>
    <dbReference type="NCBI Taxonomy" id="75105"/>
    <lineage>
        <taxon>Bacteria</taxon>
        <taxon>Pseudomonadati</taxon>
        <taxon>Pseudomonadota</taxon>
        <taxon>Betaproteobacteria</taxon>
        <taxon>Burkholderiales</taxon>
        <taxon>Burkholderiaceae</taxon>
        <taxon>Paraburkholderia</taxon>
    </lineage>
</organism>
<dbReference type="Gene3D" id="2.130.10.10">
    <property type="entry name" value="YVTN repeat-like/Quinoprotein amine dehydrogenase"/>
    <property type="match status" value="1"/>
</dbReference>
<evidence type="ECO:0000313" key="1">
    <source>
        <dbReference type="EMBL" id="MEO1757283.1"/>
    </source>
</evidence>
<evidence type="ECO:0008006" key="3">
    <source>
        <dbReference type="Google" id="ProtNLM"/>
    </source>
</evidence>
<dbReference type="Proteomes" id="UP001462961">
    <property type="component" value="Unassembled WGS sequence"/>
</dbReference>
<dbReference type="SUPFAM" id="SSF51004">
    <property type="entry name" value="C-terminal (heme d1) domain of cytochrome cd1-nitrite reductase"/>
    <property type="match status" value="1"/>
</dbReference>
<comment type="caution">
    <text evidence="1">The sequence shown here is derived from an EMBL/GenBank/DDBJ whole genome shotgun (WGS) entry which is preliminary data.</text>
</comment>
<dbReference type="RefSeq" id="WP_107202508.1">
    <property type="nucleotide sequence ID" value="NZ_CP015960.1"/>
</dbReference>
<protein>
    <recommendedName>
        <fullName evidence="3">3-carboxymuconate cyclase</fullName>
    </recommendedName>
</protein>
<proteinExistence type="predicted"/>
<sequence>MLAVCAGSHDNGNNSVIVSLDGSRLFVANAGNNSVSVFSVDRNGANPTPLATFALSPDGKYVVVDVRSLATGGTVAPFRTFDRNRQRDLRVTFYLPGAN</sequence>
<dbReference type="EMBL" id="JAYLVJ010000036">
    <property type="protein sequence ID" value="MEO1757283.1"/>
    <property type="molecule type" value="Genomic_DNA"/>
</dbReference>
<reference evidence="1 2" key="1">
    <citation type="submission" date="2024-01" db="EMBL/GenBank/DDBJ databases">
        <title>The diversity of rhizobia nodulating Mimosa spp. in eleven states of Brazil covering several biomes is determined by host plant, location, and edaphic factors.</title>
        <authorList>
            <person name="Rouws L."/>
            <person name="Barauna A."/>
            <person name="Beukes C."/>
            <person name="De Faria S.M."/>
            <person name="Gross E."/>
            <person name="Dos Reis Junior F.B."/>
            <person name="Simon M."/>
            <person name="Maluk M."/>
            <person name="Odee D.W."/>
            <person name="Kenicer G."/>
            <person name="Young J.P.W."/>
            <person name="Reis V.M."/>
            <person name="Zilli J."/>
            <person name="James E.K."/>
        </authorList>
    </citation>
    <scope>NUCLEOTIDE SEQUENCE [LARGE SCALE GENOMIC DNA]</scope>
    <source>
        <strain evidence="1 2">JHI1651</strain>
    </source>
</reference>
<keyword evidence="2" id="KW-1185">Reference proteome</keyword>
<evidence type="ECO:0000313" key="2">
    <source>
        <dbReference type="Proteomes" id="UP001462961"/>
    </source>
</evidence>
<dbReference type="InterPro" id="IPR011048">
    <property type="entry name" value="Haem_d1_sf"/>
</dbReference>